<dbReference type="GO" id="GO:0006506">
    <property type="term" value="P:GPI anchor biosynthetic process"/>
    <property type="evidence" value="ECO:0007669"/>
    <property type="project" value="TreeGrafter"/>
</dbReference>
<dbReference type="RefSeq" id="WP_091178434.1">
    <property type="nucleotide sequence ID" value="NZ_FOFA01000002.1"/>
</dbReference>
<dbReference type="AlphaFoldDB" id="A0A1H9DP30"/>
<dbReference type="Proteomes" id="UP000198504">
    <property type="component" value="Unassembled WGS sequence"/>
</dbReference>
<proteinExistence type="predicted"/>
<evidence type="ECO:0000259" key="1">
    <source>
        <dbReference type="Pfam" id="PF03372"/>
    </source>
</evidence>
<dbReference type="Pfam" id="PF03372">
    <property type="entry name" value="Exo_endo_phos"/>
    <property type="match status" value="1"/>
</dbReference>
<keyword evidence="2" id="KW-0378">Hydrolase</keyword>
<dbReference type="InterPro" id="IPR051916">
    <property type="entry name" value="GPI-anchor_lipid_remodeler"/>
</dbReference>
<keyword evidence="2" id="KW-0540">Nuclease</keyword>
<dbReference type="GO" id="GO:0016020">
    <property type="term" value="C:membrane"/>
    <property type="evidence" value="ECO:0007669"/>
    <property type="project" value="GOC"/>
</dbReference>
<feature type="domain" description="Endonuclease/exonuclease/phosphatase" evidence="1">
    <location>
        <begin position="4"/>
        <end position="245"/>
    </location>
</feature>
<dbReference type="STRING" id="1036181.SAMN05421756_102607"/>
<gene>
    <name evidence="2" type="ORF">SAMN05421756_102607</name>
</gene>
<dbReference type="PANTHER" id="PTHR14859">
    <property type="entry name" value="CALCOFLUOR WHITE HYPERSENSITIVE PROTEIN PRECURSOR"/>
    <property type="match status" value="1"/>
</dbReference>
<evidence type="ECO:0000313" key="3">
    <source>
        <dbReference type="Proteomes" id="UP000198504"/>
    </source>
</evidence>
<dbReference type="EMBL" id="FOFA01000002">
    <property type="protein sequence ID" value="SEQ15252.1"/>
    <property type="molecule type" value="Genomic_DNA"/>
</dbReference>
<accession>A0A1H9DP30</accession>
<organism evidence="2 3">
    <name type="scientific">Microlunatus flavus</name>
    <dbReference type="NCBI Taxonomy" id="1036181"/>
    <lineage>
        <taxon>Bacteria</taxon>
        <taxon>Bacillati</taxon>
        <taxon>Actinomycetota</taxon>
        <taxon>Actinomycetes</taxon>
        <taxon>Propionibacteriales</taxon>
        <taxon>Propionibacteriaceae</taxon>
        <taxon>Microlunatus</taxon>
    </lineage>
</organism>
<protein>
    <submittedName>
        <fullName evidence="2">Metal-dependent hydrolase, endonuclease/exonuclease/phosphatase family</fullName>
    </submittedName>
</protein>
<keyword evidence="2" id="KW-0269">Exonuclease</keyword>
<dbReference type="OrthoDB" id="155529at2"/>
<keyword evidence="2" id="KW-0255">Endonuclease</keyword>
<dbReference type="Gene3D" id="3.60.10.10">
    <property type="entry name" value="Endonuclease/exonuclease/phosphatase"/>
    <property type="match status" value="1"/>
</dbReference>
<dbReference type="GO" id="GO:0004527">
    <property type="term" value="F:exonuclease activity"/>
    <property type="evidence" value="ECO:0007669"/>
    <property type="project" value="UniProtKB-KW"/>
</dbReference>
<evidence type="ECO:0000313" key="2">
    <source>
        <dbReference type="EMBL" id="SEQ15252.1"/>
    </source>
</evidence>
<keyword evidence="3" id="KW-1185">Reference proteome</keyword>
<sequence length="262" mass="28689">MRLVTFNVLHGASPEDGEVDLDRFAAAVRALDPDVLALQEVDRGQSRSHGADLAQVAGAAMGAATTRFVAAMTGDPHQRWQPALRTPDPDAAAYGVALLSRYPLVGWRDLRLPRITPPVPRVRRHPRRIELAHEELRAAVIARLETPGGPLLVASAHLSFFPGWNHLQLYALRRALSVTRGPAVLMGDLNMTPRPARAVTRFRPLASAPTFPVGEPRFQIDHVLARGDVGDVVDARAVRLPMSDHRALVVELDRTRLAGSRR</sequence>
<dbReference type="GO" id="GO:0004519">
    <property type="term" value="F:endonuclease activity"/>
    <property type="evidence" value="ECO:0007669"/>
    <property type="project" value="UniProtKB-KW"/>
</dbReference>
<dbReference type="SUPFAM" id="SSF56219">
    <property type="entry name" value="DNase I-like"/>
    <property type="match status" value="1"/>
</dbReference>
<dbReference type="InterPro" id="IPR036691">
    <property type="entry name" value="Endo/exonu/phosph_ase_sf"/>
</dbReference>
<reference evidence="3" key="1">
    <citation type="submission" date="2016-10" db="EMBL/GenBank/DDBJ databases">
        <authorList>
            <person name="Varghese N."/>
            <person name="Submissions S."/>
        </authorList>
    </citation>
    <scope>NUCLEOTIDE SEQUENCE [LARGE SCALE GENOMIC DNA]</scope>
    <source>
        <strain evidence="3">CGMCC 4.6856</strain>
    </source>
</reference>
<dbReference type="PANTHER" id="PTHR14859:SF15">
    <property type="entry name" value="ENDONUCLEASE_EXONUCLEASE_PHOSPHATASE DOMAIN-CONTAINING PROTEIN"/>
    <property type="match status" value="1"/>
</dbReference>
<dbReference type="InterPro" id="IPR005135">
    <property type="entry name" value="Endo/exonuclease/phosphatase"/>
</dbReference>
<name>A0A1H9DP30_9ACTN</name>